<evidence type="ECO:0000259" key="4">
    <source>
        <dbReference type="Pfam" id="PF23598"/>
    </source>
</evidence>
<dbReference type="Gene3D" id="3.80.10.10">
    <property type="entry name" value="Ribonuclease Inhibitor"/>
    <property type="match status" value="2"/>
</dbReference>
<sequence>MGNCCGGAREKSTYQGNSIKARREQTWHATGTIALRDSNLKELPRSVAAVGSDAKVLDATNNRLREVIYIETLVNLQRLILARNQISELPASISTLQSLKVLNVESNSIHALPEQIGALTKLERLQIASNALISLPGSFVRLQGLKVLSLARNKFATVPDEIGACSRLEELDLSDNCLQELPESLGRLQSLKVLAADQNRISRVAPAIFRGCSSLQTLALHENPMTIEELQATEGYDLLEARRRKKFDKQIGTGALVGSMDEGISRAVR</sequence>
<comment type="caution">
    <text evidence="5">The sequence shown here is derived from an EMBL/GenBank/DDBJ whole genome shotgun (WGS) entry which is preliminary data.</text>
</comment>
<dbReference type="InterPro" id="IPR001611">
    <property type="entry name" value="Leu-rich_rpt"/>
</dbReference>
<keyword evidence="2" id="KW-0433">Leucine-rich repeat</keyword>
<dbReference type="PROSITE" id="PS51450">
    <property type="entry name" value="LRR"/>
    <property type="match status" value="2"/>
</dbReference>
<evidence type="ECO:0000256" key="2">
    <source>
        <dbReference type="ARBA" id="ARBA00022614"/>
    </source>
</evidence>
<dbReference type="InterPro" id="IPR003591">
    <property type="entry name" value="Leu-rich_rpt_typical-subtyp"/>
</dbReference>
<keyword evidence="3" id="KW-0677">Repeat</keyword>
<organism evidence="5 6">
    <name type="scientific">Coccomyxa viridis</name>
    <dbReference type="NCBI Taxonomy" id="1274662"/>
    <lineage>
        <taxon>Eukaryota</taxon>
        <taxon>Viridiplantae</taxon>
        <taxon>Chlorophyta</taxon>
        <taxon>core chlorophytes</taxon>
        <taxon>Trebouxiophyceae</taxon>
        <taxon>Trebouxiophyceae incertae sedis</taxon>
        <taxon>Coccomyxaceae</taxon>
        <taxon>Coccomyxa</taxon>
    </lineage>
</organism>
<dbReference type="SMART" id="SM00364">
    <property type="entry name" value="LRR_BAC"/>
    <property type="match status" value="5"/>
</dbReference>
<dbReference type="InterPro" id="IPR050216">
    <property type="entry name" value="LRR_domain-containing"/>
</dbReference>
<dbReference type="EMBL" id="CAXHTA020000007">
    <property type="protein sequence ID" value="CAL5222753.1"/>
    <property type="molecule type" value="Genomic_DNA"/>
</dbReference>
<dbReference type="PANTHER" id="PTHR48051:SF1">
    <property type="entry name" value="RAS SUPPRESSOR PROTEIN 1"/>
    <property type="match status" value="1"/>
</dbReference>
<keyword evidence="6" id="KW-1185">Reference proteome</keyword>
<evidence type="ECO:0000256" key="1">
    <source>
        <dbReference type="ARBA" id="ARBA00004430"/>
    </source>
</evidence>
<dbReference type="SUPFAM" id="SSF52058">
    <property type="entry name" value="L domain-like"/>
    <property type="match status" value="1"/>
</dbReference>
<gene>
    <name evidence="5" type="primary">g5164</name>
    <name evidence="5" type="ORF">VP750_LOCUS4412</name>
</gene>
<protein>
    <submittedName>
        <fullName evidence="5">G5164 protein</fullName>
    </submittedName>
</protein>
<evidence type="ECO:0000313" key="5">
    <source>
        <dbReference type="EMBL" id="CAL5222753.1"/>
    </source>
</evidence>
<feature type="domain" description="Disease resistance R13L4/SHOC-2-like LRR" evidence="4">
    <location>
        <begin position="65"/>
        <end position="151"/>
    </location>
</feature>
<accession>A0ABP1FS50</accession>
<proteinExistence type="predicted"/>
<name>A0ABP1FS50_9CHLO</name>
<evidence type="ECO:0000256" key="3">
    <source>
        <dbReference type="ARBA" id="ARBA00022737"/>
    </source>
</evidence>
<dbReference type="PANTHER" id="PTHR48051">
    <property type="match status" value="1"/>
</dbReference>
<dbReference type="Pfam" id="PF23598">
    <property type="entry name" value="LRR_14"/>
    <property type="match status" value="1"/>
</dbReference>
<dbReference type="Proteomes" id="UP001497392">
    <property type="component" value="Unassembled WGS sequence"/>
</dbReference>
<dbReference type="InterPro" id="IPR032675">
    <property type="entry name" value="LRR_dom_sf"/>
</dbReference>
<dbReference type="SMART" id="SM00369">
    <property type="entry name" value="LRR_TYP"/>
    <property type="match status" value="6"/>
</dbReference>
<comment type="subcellular location">
    <subcellularLocation>
        <location evidence="1">Cytoplasm</location>
        <location evidence="1">Cytoskeleton</location>
        <location evidence="1">Cilium axoneme</location>
    </subcellularLocation>
</comment>
<dbReference type="InterPro" id="IPR055414">
    <property type="entry name" value="LRR_R13L4/SHOC2-like"/>
</dbReference>
<dbReference type="Pfam" id="PF00560">
    <property type="entry name" value="LRR_1"/>
    <property type="match status" value="1"/>
</dbReference>
<reference evidence="5 6" key="1">
    <citation type="submission" date="2024-06" db="EMBL/GenBank/DDBJ databases">
        <authorList>
            <person name="Kraege A."/>
            <person name="Thomma B."/>
        </authorList>
    </citation>
    <scope>NUCLEOTIDE SEQUENCE [LARGE SCALE GENOMIC DNA]</scope>
</reference>
<evidence type="ECO:0000313" key="6">
    <source>
        <dbReference type="Proteomes" id="UP001497392"/>
    </source>
</evidence>